<reference evidence="2" key="1">
    <citation type="submission" date="2014-11" db="EMBL/GenBank/DDBJ databases">
        <authorList>
            <person name="Amaro Gonzalez C."/>
        </authorList>
    </citation>
    <scope>NUCLEOTIDE SEQUENCE</scope>
</reference>
<name>A0A0E9UWG5_ANGAN</name>
<evidence type="ECO:0000256" key="1">
    <source>
        <dbReference type="SAM" id="Phobius"/>
    </source>
</evidence>
<sequence>MFSTYLTQITAKHHCIYFRGPSSEAGGTLLYMLGLLLLGVQAAKL</sequence>
<keyword evidence="1" id="KW-0472">Membrane</keyword>
<accession>A0A0E9UWG5</accession>
<keyword evidence="1" id="KW-1133">Transmembrane helix</keyword>
<reference evidence="2" key="2">
    <citation type="journal article" date="2015" name="Fish Shellfish Immunol.">
        <title>Early steps in the European eel (Anguilla anguilla)-Vibrio vulnificus interaction in the gills: Role of the RtxA13 toxin.</title>
        <authorList>
            <person name="Callol A."/>
            <person name="Pajuelo D."/>
            <person name="Ebbesson L."/>
            <person name="Teles M."/>
            <person name="MacKenzie S."/>
            <person name="Amaro C."/>
        </authorList>
    </citation>
    <scope>NUCLEOTIDE SEQUENCE</scope>
</reference>
<evidence type="ECO:0000313" key="2">
    <source>
        <dbReference type="EMBL" id="JAH69530.1"/>
    </source>
</evidence>
<protein>
    <submittedName>
        <fullName evidence="2">Uncharacterized protein</fullName>
    </submittedName>
</protein>
<organism evidence="2">
    <name type="scientific">Anguilla anguilla</name>
    <name type="common">European freshwater eel</name>
    <name type="synonym">Muraena anguilla</name>
    <dbReference type="NCBI Taxonomy" id="7936"/>
    <lineage>
        <taxon>Eukaryota</taxon>
        <taxon>Metazoa</taxon>
        <taxon>Chordata</taxon>
        <taxon>Craniata</taxon>
        <taxon>Vertebrata</taxon>
        <taxon>Euteleostomi</taxon>
        <taxon>Actinopterygii</taxon>
        <taxon>Neopterygii</taxon>
        <taxon>Teleostei</taxon>
        <taxon>Anguilliformes</taxon>
        <taxon>Anguillidae</taxon>
        <taxon>Anguilla</taxon>
    </lineage>
</organism>
<feature type="transmembrane region" description="Helical" evidence="1">
    <location>
        <begin position="25"/>
        <end position="43"/>
    </location>
</feature>
<dbReference type="AlphaFoldDB" id="A0A0E9UWG5"/>
<dbReference type="EMBL" id="GBXM01039047">
    <property type="protein sequence ID" value="JAH69530.1"/>
    <property type="molecule type" value="Transcribed_RNA"/>
</dbReference>
<keyword evidence="1" id="KW-0812">Transmembrane</keyword>
<proteinExistence type="predicted"/>